<evidence type="ECO:0000313" key="2">
    <source>
        <dbReference type="EMBL" id="KAJ6259102.1"/>
    </source>
</evidence>
<accession>A0AAD6NI64</accession>
<proteinExistence type="predicted"/>
<feature type="chain" id="PRO_5042056435" evidence="1">
    <location>
        <begin position="19"/>
        <end position="262"/>
    </location>
</feature>
<evidence type="ECO:0000256" key="1">
    <source>
        <dbReference type="SAM" id="SignalP"/>
    </source>
</evidence>
<evidence type="ECO:0000313" key="3">
    <source>
        <dbReference type="Proteomes" id="UP001221413"/>
    </source>
</evidence>
<protein>
    <submittedName>
        <fullName evidence="2">Uncharacterized protein</fullName>
    </submittedName>
</protein>
<sequence>MMFNSVALTATFAAAVLGAALPVADPTVAKRDHIESLDVWQAVNATEEYSRETDDAWIKVDMKFPMTIFDKSDSTIYFSMNGLISLSKPGSERSLPSKECTLGSSCLPESTVALNWEDLYIKPKTGSGTVTWTYHDATLRPEIREHYHMSWALCSKAASGGDGGDNGCGAGARYFNLNYFKNQPGIFHISYSNNAVKEFHNWGVIGAQSLGSGEKMQTELPVEAAQESHYNFDGVDYSSYSSCVIIDTIKKTTTWPKDTKDC</sequence>
<comment type="caution">
    <text evidence="2">The sequence shown here is derived from an EMBL/GenBank/DDBJ whole genome shotgun (WGS) entry which is preliminary data.</text>
</comment>
<organism evidence="2 3">
    <name type="scientific">Drechslerella dactyloides</name>
    <name type="common">Nematode-trapping fungus</name>
    <name type="synonym">Arthrobotrys dactyloides</name>
    <dbReference type="NCBI Taxonomy" id="74499"/>
    <lineage>
        <taxon>Eukaryota</taxon>
        <taxon>Fungi</taxon>
        <taxon>Dikarya</taxon>
        <taxon>Ascomycota</taxon>
        <taxon>Pezizomycotina</taxon>
        <taxon>Orbiliomycetes</taxon>
        <taxon>Orbiliales</taxon>
        <taxon>Orbiliaceae</taxon>
        <taxon>Drechslerella</taxon>
    </lineage>
</organism>
<feature type="signal peptide" evidence="1">
    <location>
        <begin position="1"/>
        <end position="18"/>
    </location>
</feature>
<name>A0AAD6NI64_DREDA</name>
<keyword evidence="3" id="KW-1185">Reference proteome</keyword>
<keyword evidence="1" id="KW-0732">Signal</keyword>
<dbReference type="Proteomes" id="UP001221413">
    <property type="component" value="Unassembled WGS sequence"/>
</dbReference>
<dbReference type="EMBL" id="JAQGDS010000007">
    <property type="protein sequence ID" value="KAJ6259102.1"/>
    <property type="molecule type" value="Genomic_DNA"/>
</dbReference>
<reference evidence="2" key="1">
    <citation type="submission" date="2023-01" db="EMBL/GenBank/DDBJ databases">
        <title>The chitinases involved in constricting ring structure development in the nematode-trapping fungus Drechslerella dactyloides.</title>
        <authorList>
            <person name="Wang R."/>
            <person name="Zhang L."/>
            <person name="Tang P."/>
            <person name="Li S."/>
            <person name="Liang L."/>
        </authorList>
    </citation>
    <scope>NUCLEOTIDE SEQUENCE</scope>
    <source>
        <strain evidence="2">YMF1.00031</strain>
    </source>
</reference>
<gene>
    <name evidence="2" type="ORF">Dda_5999</name>
</gene>
<dbReference type="AlphaFoldDB" id="A0AAD6NI64"/>